<keyword evidence="6" id="KW-0645">Protease</keyword>
<dbReference type="RefSeq" id="WP_349642360.1">
    <property type="nucleotide sequence ID" value="NZ_CAWVOH010000004.1"/>
</dbReference>
<protein>
    <recommendedName>
        <fullName evidence="4 6">Signal peptidase I</fullName>
        <ecNumber evidence="4 6">3.4.21.89</ecNumber>
    </recommendedName>
</protein>
<dbReference type="InterPro" id="IPR036286">
    <property type="entry name" value="LexA/Signal_pep-like_sf"/>
</dbReference>
<evidence type="ECO:0000256" key="4">
    <source>
        <dbReference type="ARBA" id="ARBA00013208"/>
    </source>
</evidence>
<organism evidence="8 9">
    <name type="scientific">Eupransor demetentiae</name>
    <dbReference type="NCBI Taxonomy" id="3109584"/>
    <lineage>
        <taxon>Bacteria</taxon>
        <taxon>Bacillati</taxon>
        <taxon>Bacillota</taxon>
        <taxon>Bacilli</taxon>
        <taxon>Lactobacillales</taxon>
        <taxon>Lactobacillaceae</taxon>
        <taxon>Eupransor</taxon>
    </lineage>
</organism>
<evidence type="ECO:0000256" key="6">
    <source>
        <dbReference type="RuleBase" id="RU362042"/>
    </source>
</evidence>
<comment type="similarity">
    <text evidence="3 6">Belongs to the peptidase S26 family.</text>
</comment>
<dbReference type="Gene3D" id="2.10.109.10">
    <property type="entry name" value="Umud Fragment, subunit A"/>
    <property type="match status" value="1"/>
</dbReference>
<evidence type="ECO:0000313" key="9">
    <source>
        <dbReference type="Proteomes" id="UP001314241"/>
    </source>
</evidence>
<dbReference type="CDD" id="cd06530">
    <property type="entry name" value="S26_SPase_I"/>
    <property type="match status" value="1"/>
</dbReference>
<dbReference type="PRINTS" id="PR00727">
    <property type="entry name" value="LEADERPTASE"/>
</dbReference>
<comment type="catalytic activity">
    <reaction evidence="1 6">
        <text>Cleavage of hydrophobic, N-terminal signal or leader sequences from secreted and periplasmic proteins.</text>
        <dbReference type="EC" id="3.4.21.89"/>
    </reaction>
</comment>
<dbReference type="PANTHER" id="PTHR43390">
    <property type="entry name" value="SIGNAL PEPTIDASE I"/>
    <property type="match status" value="1"/>
</dbReference>
<name>A0ABP0ETX0_9LACO</name>
<dbReference type="InterPro" id="IPR019533">
    <property type="entry name" value="Peptidase_S26"/>
</dbReference>
<feature type="domain" description="Peptidase S26" evidence="7">
    <location>
        <begin position="11"/>
        <end position="185"/>
    </location>
</feature>
<accession>A0ABP0ETX0</accession>
<dbReference type="PROSITE" id="PS00760">
    <property type="entry name" value="SPASE_I_2"/>
    <property type="match status" value="1"/>
</dbReference>
<dbReference type="EMBL" id="CAWVOH010000004">
    <property type="protein sequence ID" value="CAK8054812.1"/>
    <property type="molecule type" value="Genomic_DNA"/>
</dbReference>
<dbReference type="InterPro" id="IPR000223">
    <property type="entry name" value="Pept_S26A_signal_pept_1"/>
</dbReference>
<evidence type="ECO:0000256" key="1">
    <source>
        <dbReference type="ARBA" id="ARBA00000677"/>
    </source>
</evidence>
<evidence type="ECO:0000259" key="7">
    <source>
        <dbReference type="Pfam" id="PF10502"/>
    </source>
</evidence>
<evidence type="ECO:0000256" key="5">
    <source>
        <dbReference type="ARBA" id="ARBA00022801"/>
    </source>
</evidence>
<dbReference type="PROSITE" id="PS00761">
    <property type="entry name" value="SPASE_I_3"/>
    <property type="match status" value="1"/>
</dbReference>
<dbReference type="Pfam" id="PF10502">
    <property type="entry name" value="Peptidase_S26"/>
    <property type="match status" value="1"/>
</dbReference>
<keyword evidence="9" id="KW-1185">Reference proteome</keyword>
<dbReference type="GO" id="GO:0009003">
    <property type="term" value="F:signal peptidase activity"/>
    <property type="evidence" value="ECO:0007669"/>
    <property type="project" value="UniProtKB-EC"/>
</dbReference>
<dbReference type="NCBIfam" id="TIGR02227">
    <property type="entry name" value="sigpep_I_bact"/>
    <property type="match status" value="1"/>
</dbReference>
<evidence type="ECO:0000313" key="8">
    <source>
        <dbReference type="EMBL" id="CAK8054812.1"/>
    </source>
</evidence>
<reference evidence="8 9" key="1">
    <citation type="submission" date="2024-01" db="EMBL/GenBank/DDBJ databases">
        <authorList>
            <person name="Botero Cardona J."/>
        </authorList>
    </citation>
    <scope>NUCLEOTIDE SEQUENCE [LARGE SCALE GENOMIC DNA]</scope>
    <source>
        <strain evidence="8 9">LMG 33000</strain>
    </source>
</reference>
<keyword evidence="5 6" id="KW-0378">Hydrolase</keyword>
<dbReference type="PANTHER" id="PTHR43390:SF1">
    <property type="entry name" value="CHLOROPLAST PROCESSING PEPTIDASE"/>
    <property type="match status" value="1"/>
</dbReference>
<dbReference type="Proteomes" id="UP001314241">
    <property type="component" value="Unassembled WGS sequence"/>
</dbReference>
<dbReference type="EC" id="3.4.21.89" evidence="4 6"/>
<comment type="subcellular location">
    <subcellularLocation>
        <location evidence="2">Cell membrane</location>
        <topology evidence="2">Single-pass type II membrane protein</topology>
    </subcellularLocation>
    <subcellularLocation>
        <location evidence="6">Membrane</location>
        <topology evidence="6">Single-pass type II membrane protein</topology>
    </subcellularLocation>
</comment>
<dbReference type="InterPro" id="IPR019758">
    <property type="entry name" value="Pept_S26A_signal_pept_1_CS"/>
</dbReference>
<dbReference type="InterPro" id="IPR019757">
    <property type="entry name" value="Pept_S26A_signal_pept_1_Lys-AS"/>
</dbReference>
<evidence type="ECO:0000256" key="2">
    <source>
        <dbReference type="ARBA" id="ARBA00004401"/>
    </source>
</evidence>
<proteinExistence type="inferred from homology"/>
<comment type="caution">
    <text evidence="8">The sequence shown here is derived from an EMBL/GenBank/DDBJ whole genome shotgun (WGS) entry which is preliminary data.</text>
</comment>
<gene>
    <name evidence="8" type="ORF">R54876_GBNLAHCA_01394</name>
</gene>
<evidence type="ECO:0000256" key="3">
    <source>
        <dbReference type="ARBA" id="ARBA00009370"/>
    </source>
</evidence>
<dbReference type="SUPFAM" id="SSF51306">
    <property type="entry name" value="LexA/Signal peptidase"/>
    <property type="match status" value="1"/>
</dbReference>
<sequence>MMKIIKGWWPFVAIFLLVFLFLHFIFTITTISGNSMEPVLLDKQKVGVNRLAKLKRGDIVVFNAKEEDPRIKAGKVDYVKRIIGLPGDTVSYSKGNLYVNGKQVNQDYLSESERNEGTAGDFGSHWDLKSLCTTGLWKSKDANTTKVPADSYFVMGDHRSVSNDGRYYGYVSRKHITGKVVAPFWYSKTIKDEVNHQDQHFFAK</sequence>